<evidence type="ECO:0000259" key="6">
    <source>
        <dbReference type="PROSITE" id="PS50893"/>
    </source>
</evidence>
<organism evidence="7 8">
    <name type="scientific">Methylopila jiangsuensis</name>
    <dbReference type="NCBI Taxonomy" id="586230"/>
    <lineage>
        <taxon>Bacteria</taxon>
        <taxon>Pseudomonadati</taxon>
        <taxon>Pseudomonadota</taxon>
        <taxon>Alphaproteobacteria</taxon>
        <taxon>Hyphomicrobiales</taxon>
        <taxon>Methylopilaceae</taxon>
        <taxon>Methylopila</taxon>
    </lineage>
</organism>
<proteinExistence type="predicted"/>
<feature type="domain" description="ABC transporter" evidence="6">
    <location>
        <begin position="7"/>
        <end position="240"/>
    </location>
</feature>
<dbReference type="InterPro" id="IPR003593">
    <property type="entry name" value="AAA+_ATPase"/>
</dbReference>
<name>A0A9W6JKJ2_9HYPH</name>
<keyword evidence="4" id="KW-1278">Translocase</keyword>
<comment type="function">
    <text evidence="5">Part of the ABC transporter complex HmuTUV involved in hemin import. Responsible for energy coupling to the transport system.</text>
</comment>
<sequence length="263" mass="27240">MTEAGALLVSGLAVGYGRRMVARDLTLPPLAPGEVTALVGPNAAGKSTILKALAGLVPAEGSIRLGDVDLRALSRGKRAELVGFMPQTLPSSSDLTVLEGMMAALRAGAAPAGHGALEERAVAALDSLEVGPLALKTFAELSGGQRQIASLAQAVARRPRLLLLDEPTSALDLARQHQVMALARAYAREGRIVVAVLHDLALAASWADRMVVLSEGRLHAFGRPDEALTPGTLATVYGVEARVERCSRGRLQVIVDGLIGGAA</sequence>
<reference evidence="7" key="1">
    <citation type="journal article" date="2014" name="Int. J. Syst. Evol. Microbiol.">
        <title>Complete genome sequence of Corynebacterium casei LMG S-19264T (=DSM 44701T), isolated from a smear-ripened cheese.</title>
        <authorList>
            <consortium name="US DOE Joint Genome Institute (JGI-PGF)"/>
            <person name="Walter F."/>
            <person name="Albersmeier A."/>
            <person name="Kalinowski J."/>
            <person name="Ruckert C."/>
        </authorList>
    </citation>
    <scope>NUCLEOTIDE SEQUENCE</scope>
    <source>
        <strain evidence="7">VKM B-2555</strain>
    </source>
</reference>
<dbReference type="InterPro" id="IPR027417">
    <property type="entry name" value="P-loop_NTPase"/>
</dbReference>
<dbReference type="RefSeq" id="WP_271205271.1">
    <property type="nucleotide sequence ID" value="NZ_BSFK01000016.1"/>
</dbReference>
<evidence type="ECO:0000313" key="8">
    <source>
        <dbReference type="Proteomes" id="UP001143364"/>
    </source>
</evidence>
<dbReference type="PROSITE" id="PS50893">
    <property type="entry name" value="ABC_TRANSPORTER_2"/>
    <property type="match status" value="1"/>
</dbReference>
<dbReference type="AlphaFoldDB" id="A0A9W6JKJ2"/>
<evidence type="ECO:0000256" key="3">
    <source>
        <dbReference type="ARBA" id="ARBA00022840"/>
    </source>
</evidence>
<reference evidence="7" key="2">
    <citation type="submission" date="2023-01" db="EMBL/GenBank/DDBJ databases">
        <authorList>
            <person name="Sun Q."/>
            <person name="Evtushenko L."/>
        </authorList>
    </citation>
    <scope>NUCLEOTIDE SEQUENCE</scope>
    <source>
        <strain evidence="7">VKM B-2555</strain>
    </source>
</reference>
<dbReference type="CDD" id="cd03214">
    <property type="entry name" value="ABC_Iron-Siderophores_B12_Hemin"/>
    <property type="match status" value="1"/>
</dbReference>
<keyword evidence="3 7" id="KW-0067">ATP-binding</keyword>
<keyword evidence="1" id="KW-0813">Transport</keyword>
<evidence type="ECO:0000256" key="4">
    <source>
        <dbReference type="ARBA" id="ARBA00022967"/>
    </source>
</evidence>
<dbReference type="GO" id="GO:0005524">
    <property type="term" value="F:ATP binding"/>
    <property type="evidence" value="ECO:0007669"/>
    <property type="project" value="UniProtKB-KW"/>
</dbReference>
<dbReference type="InterPro" id="IPR003439">
    <property type="entry name" value="ABC_transporter-like_ATP-bd"/>
</dbReference>
<dbReference type="SUPFAM" id="SSF52540">
    <property type="entry name" value="P-loop containing nucleoside triphosphate hydrolases"/>
    <property type="match status" value="1"/>
</dbReference>
<comment type="caution">
    <text evidence="7">The sequence shown here is derived from an EMBL/GenBank/DDBJ whole genome shotgun (WGS) entry which is preliminary data.</text>
</comment>
<protein>
    <submittedName>
        <fullName evidence="7">ABC transporter ATP-binding protein</fullName>
    </submittedName>
</protein>
<dbReference type="SMART" id="SM00382">
    <property type="entry name" value="AAA"/>
    <property type="match status" value="1"/>
</dbReference>
<dbReference type="EMBL" id="BSFK01000016">
    <property type="protein sequence ID" value="GLK77419.1"/>
    <property type="molecule type" value="Genomic_DNA"/>
</dbReference>
<evidence type="ECO:0000256" key="5">
    <source>
        <dbReference type="ARBA" id="ARBA00037066"/>
    </source>
</evidence>
<evidence type="ECO:0000313" key="7">
    <source>
        <dbReference type="EMBL" id="GLK77419.1"/>
    </source>
</evidence>
<dbReference type="PANTHER" id="PTHR42794">
    <property type="entry name" value="HEMIN IMPORT ATP-BINDING PROTEIN HMUV"/>
    <property type="match status" value="1"/>
</dbReference>
<accession>A0A9W6JKJ2</accession>
<dbReference type="Gene3D" id="3.40.50.300">
    <property type="entry name" value="P-loop containing nucleotide triphosphate hydrolases"/>
    <property type="match status" value="1"/>
</dbReference>
<dbReference type="PANTHER" id="PTHR42794:SF1">
    <property type="entry name" value="HEMIN IMPORT ATP-BINDING PROTEIN HMUV"/>
    <property type="match status" value="1"/>
</dbReference>
<dbReference type="Pfam" id="PF00005">
    <property type="entry name" value="ABC_tran"/>
    <property type="match status" value="1"/>
</dbReference>
<evidence type="ECO:0000256" key="2">
    <source>
        <dbReference type="ARBA" id="ARBA00022741"/>
    </source>
</evidence>
<dbReference type="Proteomes" id="UP001143364">
    <property type="component" value="Unassembled WGS sequence"/>
</dbReference>
<gene>
    <name evidence="7" type="ORF">GCM10008171_26730</name>
</gene>
<dbReference type="GO" id="GO:0016887">
    <property type="term" value="F:ATP hydrolysis activity"/>
    <property type="evidence" value="ECO:0007669"/>
    <property type="project" value="InterPro"/>
</dbReference>
<evidence type="ECO:0000256" key="1">
    <source>
        <dbReference type="ARBA" id="ARBA00022448"/>
    </source>
</evidence>
<keyword evidence="8" id="KW-1185">Reference proteome</keyword>
<keyword evidence="2" id="KW-0547">Nucleotide-binding</keyword>